<dbReference type="InterPro" id="IPR006120">
    <property type="entry name" value="Resolvase_HTH_dom"/>
</dbReference>
<dbReference type="InterPro" id="IPR036397">
    <property type="entry name" value="RNaseH_sf"/>
</dbReference>
<comment type="caution">
    <text evidence="3">The sequence shown here is derived from an EMBL/GenBank/DDBJ whole genome shotgun (WGS) entry which is preliminary data.</text>
</comment>
<feature type="domain" description="Integrase catalytic" evidence="2">
    <location>
        <begin position="144"/>
        <end position="339"/>
    </location>
</feature>
<name>A0ABP3Y6Y1_9BACT</name>
<dbReference type="Gene3D" id="3.30.420.10">
    <property type="entry name" value="Ribonuclease H-like superfamily/Ribonuclease H"/>
    <property type="match status" value="1"/>
</dbReference>
<dbReference type="Pfam" id="PF22483">
    <property type="entry name" value="Mu-transpos_C_2"/>
    <property type="match status" value="1"/>
</dbReference>
<accession>A0ABP3Y6Y1</accession>
<dbReference type="PROSITE" id="PS50994">
    <property type="entry name" value="INTEGRASE"/>
    <property type="match status" value="1"/>
</dbReference>
<dbReference type="InterPro" id="IPR012337">
    <property type="entry name" value="RNaseH-like_sf"/>
</dbReference>
<protein>
    <recommendedName>
        <fullName evidence="2">Integrase catalytic domain-containing protein</fullName>
    </recommendedName>
</protein>
<evidence type="ECO:0000313" key="4">
    <source>
        <dbReference type="Proteomes" id="UP001500469"/>
    </source>
</evidence>
<keyword evidence="4" id="KW-1185">Reference proteome</keyword>
<proteinExistence type="inferred from homology"/>
<dbReference type="NCBIfam" id="NF033546">
    <property type="entry name" value="transpos_IS21"/>
    <property type="match status" value="1"/>
</dbReference>
<evidence type="ECO:0000259" key="2">
    <source>
        <dbReference type="PROSITE" id="PS50994"/>
    </source>
</evidence>
<gene>
    <name evidence="3" type="ORF">GCM10009119_02770</name>
</gene>
<reference evidence="4" key="1">
    <citation type="journal article" date="2019" name="Int. J. Syst. Evol. Microbiol.">
        <title>The Global Catalogue of Microorganisms (GCM) 10K type strain sequencing project: providing services to taxonomists for standard genome sequencing and annotation.</title>
        <authorList>
            <consortium name="The Broad Institute Genomics Platform"/>
            <consortium name="The Broad Institute Genome Sequencing Center for Infectious Disease"/>
            <person name="Wu L."/>
            <person name="Ma J."/>
        </authorList>
    </citation>
    <scope>NUCLEOTIDE SEQUENCE [LARGE SCALE GENOMIC DNA]</scope>
    <source>
        <strain evidence="4">JCM 16112</strain>
    </source>
</reference>
<dbReference type="Proteomes" id="UP001500469">
    <property type="component" value="Unassembled WGS sequence"/>
</dbReference>
<organism evidence="3 4">
    <name type="scientific">Algoriphagus jejuensis</name>
    <dbReference type="NCBI Taxonomy" id="419934"/>
    <lineage>
        <taxon>Bacteria</taxon>
        <taxon>Pseudomonadati</taxon>
        <taxon>Bacteroidota</taxon>
        <taxon>Cytophagia</taxon>
        <taxon>Cytophagales</taxon>
        <taxon>Cyclobacteriaceae</taxon>
        <taxon>Algoriphagus</taxon>
    </lineage>
</organism>
<evidence type="ECO:0000313" key="3">
    <source>
        <dbReference type="EMBL" id="GAA0877309.1"/>
    </source>
</evidence>
<comment type="similarity">
    <text evidence="1">Belongs to the transposase IS21/IS408/IS1162 family.</text>
</comment>
<dbReference type="PANTHER" id="PTHR35004:SF8">
    <property type="entry name" value="TRANSPOSASE RV3428C-RELATED"/>
    <property type="match status" value="1"/>
</dbReference>
<dbReference type="InterPro" id="IPR001584">
    <property type="entry name" value="Integrase_cat-core"/>
</dbReference>
<dbReference type="PANTHER" id="PTHR35004">
    <property type="entry name" value="TRANSPOSASE RV3428C-RELATED"/>
    <property type="match status" value="1"/>
</dbReference>
<sequence>MAGKPKPMSQIKQLLILHRQGQGIKAIARNLSMSRNTVKAYLFKLEKLLGAPAGNLSAEQIMAMEEPEIYHLFHPGNPSYKDTRYGHFKSLLDYFLKELRRTGVSRALLWEEYKQDRPDGYGYSQFCHHLDQHSSAKAKPSLVLEHAPAEKLYIDFAGKTIPYIDRETGELIQCQLFVACLPFSDYSFAIAVPSQTLGDFLYALACCLEFLGGVTQILVPDNLKAAVIKADRYEPDLNRALEDFASHYGMAVVPTRAVKPKDKARVENQVKILYSRIYAKLRDRQFFDLYSLNEAIRLRLKAHNQTRMKQKGYCREEQFLASEKPLLNPLPTERFELRHHTELTLSKNNHVYLARDRHYYSAPHTLIGKKLKVIYTRSMVQLYHQGKKVAAHVRSFKAGAYSTVKDHLCSHHQHYRDRSPDYYRNLAAKKSPVLGRYVSGLFEQNRYPEQLYKTCDGLLSLSRKTDLTTLEKAASWEWITANIRTASSKMCWRTIPPMKSTPNPKNLFPNTATSGERPITNNRNFNFNPLIL</sequence>
<dbReference type="SUPFAM" id="SSF53098">
    <property type="entry name" value="Ribonuclease H-like"/>
    <property type="match status" value="1"/>
</dbReference>
<evidence type="ECO:0000256" key="1">
    <source>
        <dbReference type="ARBA" id="ARBA00009277"/>
    </source>
</evidence>
<dbReference type="InterPro" id="IPR054353">
    <property type="entry name" value="IstA-like_C"/>
</dbReference>
<dbReference type="Pfam" id="PF02796">
    <property type="entry name" value="HTH_7"/>
    <property type="match status" value="1"/>
</dbReference>
<dbReference type="EMBL" id="BAAAFI010000002">
    <property type="protein sequence ID" value="GAA0877309.1"/>
    <property type="molecule type" value="Genomic_DNA"/>
</dbReference>